<dbReference type="InterPro" id="IPR016024">
    <property type="entry name" value="ARM-type_fold"/>
</dbReference>
<name>A0A5C2RZE8_9APHY</name>
<gene>
    <name evidence="1" type="ORF">L227DRAFT_258413</name>
</gene>
<keyword evidence="2" id="KW-1185">Reference proteome</keyword>
<sequence length="674" mass="74557">MDDQPPLSGRIYNEEERCFDQDGYDWLDQLLVVVAQSSSLQVAERHIHTAFGGSIPLAGDPRGESAITYLEELLNTAMHDPPSFSRLAAEFPVDLDLLMAGAFALYCTICPIPLLSQRLQDPGFLAILEPFLQSPKTRRQTCEVLFSLASKDDCDCRRVLEKTISILAWGPDKDFAPAAVARAASELILASPESGMDVLEREEFRTALRFIKSTLVDQRAPLPALLPPIFRFFHLSLWAAHNAELEKTAVVAELLPILMAFSKSQVISVRCLAIAALLALEPLDALYDRARYVDSGLDERRQPLRHKRLERVLSSVAWQDPMDSPFSAFLVACPTNEESDAAISQHYRSAETDWPAPGVAVADTLRHPRIVSAVSRDVSMSDTQEGGLPCLGKIVPALVSALDDGSDPEAAAIIRLLAAQYNGSLPDLWAQARKAVEQHPTSAYAHCVLSLFPAWAQGLHAVKEGLRFLDQDLICKHDNVPHALRDWLWRRASVQAWEGALFFIGQGDLSSSGRAAQLVAAFVSSAHHDLESILYARQQEADIEALPDKSPELLVWYVLLSVALFGTQIPDVTIDGVERLDIDTKPCVEDSWLQFTWFDDIVSPQSQDPWKEVVNHVDNLIVSAEAARGSTAPLLYDYLSLREGYFCELCKSPAALLIDGIHCQECQAKYKLVI</sequence>
<organism evidence="1 2">
    <name type="scientific">Lentinus tigrinus ALCF2SS1-6</name>
    <dbReference type="NCBI Taxonomy" id="1328759"/>
    <lineage>
        <taxon>Eukaryota</taxon>
        <taxon>Fungi</taxon>
        <taxon>Dikarya</taxon>
        <taxon>Basidiomycota</taxon>
        <taxon>Agaricomycotina</taxon>
        <taxon>Agaricomycetes</taxon>
        <taxon>Polyporales</taxon>
        <taxon>Polyporaceae</taxon>
        <taxon>Lentinus</taxon>
    </lineage>
</organism>
<dbReference type="Proteomes" id="UP000313359">
    <property type="component" value="Unassembled WGS sequence"/>
</dbReference>
<accession>A0A5C2RZE8</accession>
<dbReference type="OrthoDB" id="2757669at2759"/>
<dbReference type="SUPFAM" id="SSF48371">
    <property type="entry name" value="ARM repeat"/>
    <property type="match status" value="1"/>
</dbReference>
<proteinExistence type="predicted"/>
<evidence type="ECO:0000313" key="1">
    <source>
        <dbReference type="EMBL" id="RPD56411.1"/>
    </source>
</evidence>
<evidence type="ECO:0000313" key="2">
    <source>
        <dbReference type="Proteomes" id="UP000313359"/>
    </source>
</evidence>
<dbReference type="AlphaFoldDB" id="A0A5C2RZE8"/>
<dbReference type="EMBL" id="ML122288">
    <property type="protein sequence ID" value="RPD56411.1"/>
    <property type="molecule type" value="Genomic_DNA"/>
</dbReference>
<reference evidence="1" key="1">
    <citation type="journal article" date="2018" name="Genome Biol. Evol.">
        <title>Genomics and development of Lentinus tigrinus, a white-rot wood-decaying mushroom with dimorphic fruiting bodies.</title>
        <authorList>
            <person name="Wu B."/>
            <person name="Xu Z."/>
            <person name="Knudson A."/>
            <person name="Carlson A."/>
            <person name="Chen N."/>
            <person name="Kovaka S."/>
            <person name="LaButti K."/>
            <person name="Lipzen A."/>
            <person name="Pennachio C."/>
            <person name="Riley R."/>
            <person name="Schakwitz W."/>
            <person name="Umezawa K."/>
            <person name="Ohm R.A."/>
            <person name="Grigoriev I.V."/>
            <person name="Nagy L.G."/>
            <person name="Gibbons J."/>
            <person name="Hibbett D."/>
        </authorList>
    </citation>
    <scope>NUCLEOTIDE SEQUENCE [LARGE SCALE GENOMIC DNA]</scope>
    <source>
        <strain evidence="1">ALCF2SS1-6</strain>
    </source>
</reference>
<protein>
    <submittedName>
        <fullName evidence="1">Uncharacterized protein</fullName>
    </submittedName>
</protein>